<keyword evidence="13" id="KW-0998">Cell outer membrane</keyword>
<proteinExistence type="inferred from homology"/>
<keyword evidence="19" id="KW-1185">Reference proteome</keyword>
<evidence type="ECO:0000313" key="19">
    <source>
        <dbReference type="Proteomes" id="UP001595462"/>
    </source>
</evidence>
<evidence type="ECO:0000256" key="13">
    <source>
        <dbReference type="ARBA" id="ARBA00023237"/>
    </source>
</evidence>
<comment type="subcellular location">
    <subcellularLocation>
        <location evidence="1">Cell outer membrane</location>
        <topology evidence="1">Multi-pass membrane protein</topology>
    </subcellularLocation>
</comment>
<protein>
    <submittedName>
        <fullName evidence="18">Polysaccharide biosynthesis/export family protein</fullName>
    </submittedName>
</protein>
<feature type="transmembrane region" description="Helical" evidence="15">
    <location>
        <begin position="20"/>
        <end position="40"/>
    </location>
</feature>
<dbReference type="Gene3D" id="3.30.1950.10">
    <property type="entry name" value="wza like domain"/>
    <property type="match status" value="1"/>
</dbReference>
<dbReference type="PANTHER" id="PTHR33619">
    <property type="entry name" value="POLYSACCHARIDE EXPORT PROTEIN GFCE-RELATED"/>
    <property type="match status" value="1"/>
</dbReference>
<feature type="domain" description="SLBB" evidence="17">
    <location>
        <begin position="203"/>
        <end position="287"/>
    </location>
</feature>
<dbReference type="RefSeq" id="WP_380691234.1">
    <property type="nucleotide sequence ID" value="NZ_JBHRSS010000008.1"/>
</dbReference>
<dbReference type="Pfam" id="PF22461">
    <property type="entry name" value="SLBB_2"/>
    <property type="match status" value="2"/>
</dbReference>
<evidence type="ECO:0000256" key="15">
    <source>
        <dbReference type="SAM" id="Phobius"/>
    </source>
</evidence>
<keyword evidence="8" id="KW-0625">Polysaccharide transport</keyword>
<evidence type="ECO:0000256" key="9">
    <source>
        <dbReference type="ARBA" id="ARBA00023065"/>
    </source>
</evidence>
<evidence type="ECO:0000256" key="3">
    <source>
        <dbReference type="ARBA" id="ARBA00022448"/>
    </source>
</evidence>
<comment type="caution">
    <text evidence="18">The sequence shown here is derived from an EMBL/GenBank/DDBJ whole genome shotgun (WGS) entry which is preliminary data.</text>
</comment>
<feature type="domain" description="SLBB" evidence="17">
    <location>
        <begin position="293"/>
        <end position="386"/>
    </location>
</feature>
<dbReference type="PROSITE" id="PS51257">
    <property type="entry name" value="PROKAR_LIPOPROTEIN"/>
    <property type="match status" value="1"/>
</dbReference>
<dbReference type="InterPro" id="IPR003715">
    <property type="entry name" value="Poly_export_N"/>
</dbReference>
<evidence type="ECO:0000256" key="10">
    <source>
        <dbReference type="ARBA" id="ARBA00023114"/>
    </source>
</evidence>
<evidence type="ECO:0000256" key="1">
    <source>
        <dbReference type="ARBA" id="ARBA00004571"/>
    </source>
</evidence>
<dbReference type="InterPro" id="IPR049712">
    <property type="entry name" value="Poly_export"/>
</dbReference>
<dbReference type="InterPro" id="IPR054765">
    <property type="entry name" value="SLBB_dom"/>
</dbReference>
<name>A0ABV7ESE7_9GAMM</name>
<evidence type="ECO:0000259" key="17">
    <source>
        <dbReference type="Pfam" id="PF22461"/>
    </source>
</evidence>
<evidence type="ECO:0000256" key="5">
    <source>
        <dbReference type="ARBA" id="ARBA00022597"/>
    </source>
</evidence>
<dbReference type="EMBL" id="JBHRSS010000008">
    <property type="protein sequence ID" value="MFC3105699.1"/>
    <property type="molecule type" value="Genomic_DNA"/>
</dbReference>
<keyword evidence="12" id="KW-0564">Palmitate</keyword>
<keyword evidence="5" id="KW-0762">Sugar transport</keyword>
<evidence type="ECO:0000256" key="8">
    <source>
        <dbReference type="ARBA" id="ARBA00023047"/>
    </source>
</evidence>
<keyword evidence="3" id="KW-0813">Transport</keyword>
<comment type="similarity">
    <text evidence="2">Belongs to the BexD/CtrA/VexA family.</text>
</comment>
<evidence type="ECO:0000256" key="12">
    <source>
        <dbReference type="ARBA" id="ARBA00023139"/>
    </source>
</evidence>
<keyword evidence="9" id="KW-0406">Ion transport</keyword>
<organism evidence="18 19">
    <name type="scientific">Salinisphaera aquimarina</name>
    <dbReference type="NCBI Taxonomy" id="2094031"/>
    <lineage>
        <taxon>Bacteria</taxon>
        <taxon>Pseudomonadati</taxon>
        <taxon>Pseudomonadota</taxon>
        <taxon>Gammaproteobacteria</taxon>
        <taxon>Salinisphaerales</taxon>
        <taxon>Salinisphaeraceae</taxon>
        <taxon>Salinisphaera</taxon>
    </lineage>
</organism>
<keyword evidence="11 15" id="KW-0472">Membrane</keyword>
<dbReference type="Gene3D" id="3.10.560.10">
    <property type="entry name" value="Outer membrane lipoprotein wza domain like"/>
    <property type="match status" value="2"/>
</dbReference>
<evidence type="ECO:0000256" key="11">
    <source>
        <dbReference type="ARBA" id="ARBA00023136"/>
    </source>
</evidence>
<accession>A0ABV7ESE7</accession>
<evidence type="ECO:0000256" key="6">
    <source>
        <dbReference type="ARBA" id="ARBA00022692"/>
    </source>
</evidence>
<dbReference type="Proteomes" id="UP001595462">
    <property type="component" value="Unassembled WGS sequence"/>
</dbReference>
<sequence>MYKGTLAQATEFFGGTFHRLATFSALILVGALSGCALPGYSSGSISNDAWYDFGSNDDRATYGEQLSQEPIDYEPRVVQVTPALIRQQQRERASRTLGAAQEKISSGLTESIAYKVGVGDVLQIIVFGQPDLNNPTGTGGGGGANSASGQLVSADGTIYFPYAGEMKAQGLTLKQLRREISRRLSSYIRDPQVDVRVAQYRSQRVYISGDIQKPCTVPITDVSLTVLQALDQCDTFALQRSANSDNQGIGVQNVVLIRDGESTPLDLNQIYATGRPVPLQSGDRLLVDDSANRIFMVGEFSQQLALPYSTGGMSLNDAIADAGGVSLGTADTSAIYVVRGFVDSAPASDGGVKTIVRPNVYKLDASSVGGLLLANQFQLEPRDVVFAAPASLVNFNRALAQITPSLDILFQSFLLYDRASNN</sequence>
<feature type="domain" description="Polysaccharide export protein N-terminal" evidence="16">
    <location>
        <begin position="113"/>
        <end position="197"/>
    </location>
</feature>
<dbReference type="Pfam" id="PF02563">
    <property type="entry name" value="Poly_export"/>
    <property type="match status" value="1"/>
</dbReference>
<keyword evidence="15" id="KW-1133">Transmembrane helix</keyword>
<evidence type="ECO:0000256" key="4">
    <source>
        <dbReference type="ARBA" id="ARBA00022452"/>
    </source>
</evidence>
<keyword evidence="14" id="KW-0449">Lipoprotein</keyword>
<dbReference type="PANTHER" id="PTHR33619:SF3">
    <property type="entry name" value="POLYSACCHARIDE EXPORT PROTEIN GFCE-RELATED"/>
    <property type="match status" value="1"/>
</dbReference>
<reference evidence="19" key="1">
    <citation type="journal article" date="2019" name="Int. J. Syst. Evol. Microbiol.">
        <title>The Global Catalogue of Microorganisms (GCM) 10K type strain sequencing project: providing services to taxonomists for standard genome sequencing and annotation.</title>
        <authorList>
            <consortium name="The Broad Institute Genomics Platform"/>
            <consortium name="The Broad Institute Genome Sequencing Center for Infectious Disease"/>
            <person name="Wu L."/>
            <person name="Ma J."/>
        </authorList>
    </citation>
    <scope>NUCLEOTIDE SEQUENCE [LARGE SCALE GENOMIC DNA]</scope>
    <source>
        <strain evidence="19">KCTC 52640</strain>
    </source>
</reference>
<evidence type="ECO:0000256" key="2">
    <source>
        <dbReference type="ARBA" id="ARBA00009450"/>
    </source>
</evidence>
<evidence type="ECO:0000259" key="16">
    <source>
        <dbReference type="Pfam" id="PF02563"/>
    </source>
</evidence>
<evidence type="ECO:0000313" key="18">
    <source>
        <dbReference type="EMBL" id="MFC3105699.1"/>
    </source>
</evidence>
<evidence type="ECO:0000256" key="7">
    <source>
        <dbReference type="ARBA" id="ARBA00022729"/>
    </source>
</evidence>
<keyword evidence="6 15" id="KW-0812">Transmembrane</keyword>
<keyword evidence="4" id="KW-1134">Transmembrane beta strand</keyword>
<gene>
    <name evidence="18" type="ORF">ACFOSU_17635</name>
</gene>
<keyword evidence="10" id="KW-0626">Porin</keyword>
<evidence type="ECO:0000256" key="14">
    <source>
        <dbReference type="ARBA" id="ARBA00023288"/>
    </source>
</evidence>
<keyword evidence="7" id="KW-0732">Signal</keyword>